<dbReference type="AlphaFoldDB" id="A0A0E4A0E3"/>
<dbReference type="GO" id="GO:0003700">
    <property type="term" value="F:DNA-binding transcription factor activity"/>
    <property type="evidence" value="ECO:0007669"/>
    <property type="project" value="TreeGrafter"/>
</dbReference>
<name>A0A0E4A0E3_9BACT</name>
<dbReference type="PROSITE" id="PS51197">
    <property type="entry name" value="HTH_RRF2_2"/>
    <property type="match status" value="1"/>
</dbReference>
<dbReference type="Proteomes" id="UP000033054">
    <property type="component" value="Chromosome"/>
</dbReference>
<dbReference type="InterPro" id="IPR036388">
    <property type="entry name" value="WH-like_DNA-bd_sf"/>
</dbReference>
<organism evidence="1 2">
    <name type="scientific">Spirosoma radiotolerans</name>
    <dbReference type="NCBI Taxonomy" id="1379870"/>
    <lineage>
        <taxon>Bacteria</taxon>
        <taxon>Pseudomonadati</taxon>
        <taxon>Bacteroidota</taxon>
        <taxon>Cytophagia</taxon>
        <taxon>Cytophagales</taxon>
        <taxon>Cytophagaceae</taxon>
        <taxon>Spirosoma</taxon>
    </lineage>
</organism>
<accession>A0A0E4A0E3</accession>
<dbReference type="InterPro" id="IPR000944">
    <property type="entry name" value="Tscrpt_reg_Rrf2"/>
</dbReference>
<evidence type="ECO:0008006" key="3">
    <source>
        <dbReference type="Google" id="ProtNLM"/>
    </source>
</evidence>
<dbReference type="STRING" id="1379870.SD10_08560"/>
<sequence>MISFVNYAENGVMRVTSDEIAGVLKTNPVIIRRLLGQLRSAGLVISLRGKTGGYQLGKAAADISLLDVFLAVEGDRVDFFALAHRDNKADCIPIANSIQQTLYPIFAQSLSALKQDLGQYSIAEVLNTSMARLAVGH</sequence>
<dbReference type="SUPFAM" id="SSF46785">
    <property type="entry name" value="Winged helix' DNA-binding domain"/>
    <property type="match status" value="1"/>
</dbReference>
<dbReference type="InterPro" id="IPR030489">
    <property type="entry name" value="TR_Rrf2-type_CS"/>
</dbReference>
<dbReference type="PANTHER" id="PTHR33221">
    <property type="entry name" value="WINGED HELIX-TURN-HELIX TRANSCRIPTIONAL REGULATOR, RRF2 FAMILY"/>
    <property type="match status" value="1"/>
</dbReference>
<dbReference type="PANTHER" id="PTHR33221:SF15">
    <property type="entry name" value="HTH-TYPE TRANSCRIPTIONAL REGULATOR YWGB-RELATED"/>
    <property type="match status" value="1"/>
</dbReference>
<dbReference type="Gene3D" id="1.10.10.10">
    <property type="entry name" value="Winged helix-like DNA-binding domain superfamily/Winged helix DNA-binding domain"/>
    <property type="match status" value="1"/>
</dbReference>
<dbReference type="EMBL" id="CP010429">
    <property type="protein sequence ID" value="AKD58410.1"/>
    <property type="molecule type" value="Genomic_DNA"/>
</dbReference>
<evidence type="ECO:0000313" key="2">
    <source>
        <dbReference type="Proteomes" id="UP000033054"/>
    </source>
</evidence>
<proteinExistence type="predicted"/>
<dbReference type="KEGG" id="srd:SD10_08560"/>
<dbReference type="PROSITE" id="PS01332">
    <property type="entry name" value="HTH_RRF2_1"/>
    <property type="match status" value="1"/>
</dbReference>
<dbReference type="GO" id="GO:0005829">
    <property type="term" value="C:cytosol"/>
    <property type="evidence" value="ECO:0007669"/>
    <property type="project" value="TreeGrafter"/>
</dbReference>
<reference evidence="1 2" key="1">
    <citation type="journal article" date="2014" name="Curr. Microbiol.">
        <title>Spirosoma radiotolerans sp. nov., a gamma-radiation-resistant bacterium isolated from gamma ray-irradiated soil.</title>
        <authorList>
            <person name="Lee J.J."/>
            <person name="Srinivasan S."/>
            <person name="Lim S."/>
            <person name="Joe M."/>
            <person name="Im S."/>
            <person name="Bae S.I."/>
            <person name="Park K.R."/>
            <person name="Han J.H."/>
            <person name="Park S.H."/>
            <person name="Joo B.M."/>
            <person name="Park S.J."/>
            <person name="Kim M.K."/>
        </authorList>
    </citation>
    <scope>NUCLEOTIDE SEQUENCE [LARGE SCALE GENOMIC DNA]</scope>
    <source>
        <strain evidence="1 2">DG5A</strain>
    </source>
</reference>
<dbReference type="InterPro" id="IPR036390">
    <property type="entry name" value="WH_DNA-bd_sf"/>
</dbReference>
<keyword evidence="2" id="KW-1185">Reference proteome</keyword>
<dbReference type="Pfam" id="PF02082">
    <property type="entry name" value="Rrf2"/>
    <property type="match status" value="1"/>
</dbReference>
<gene>
    <name evidence="1" type="ORF">SD10_08560</name>
</gene>
<dbReference type="HOGENOM" id="CLU_107144_4_2_10"/>
<evidence type="ECO:0000313" key="1">
    <source>
        <dbReference type="EMBL" id="AKD58410.1"/>
    </source>
</evidence>
<protein>
    <recommendedName>
        <fullName evidence="3">Rrf2 family transcriptional regulator</fullName>
    </recommendedName>
</protein>
<dbReference type="PATRIC" id="fig|1379870.5.peg.1870"/>